<accession>A0A5A7UQA1</accession>
<sequence>MDKLWMMEKRVSTEYELGVEASIQFGFRDGKGSGTISLKLELALIFPLVFSGVILRKISMEEANEILKNNRVEDISWLCSLSESELDLLISIKMLVLQRAKAIGHENLAEKFDLKTLRAIGFVLMEHLKGELRTSDVSDLSQSATLNACNLLDSNVEKILSIDEIMASICSDRRKKPGKRGKKLLTTTLTFWYS</sequence>
<dbReference type="EMBL" id="SSTE01008412">
    <property type="protein sequence ID" value="KAA0055731.1"/>
    <property type="molecule type" value="Genomic_DNA"/>
</dbReference>
<dbReference type="PANTHER" id="PTHR48237:SF1">
    <property type="entry name" value="SPC97_SPC98 FAMILY OF SPINDLE POLE BODY (SBP) COMPONENT"/>
    <property type="match status" value="1"/>
</dbReference>
<proteinExistence type="predicted"/>
<evidence type="ECO:0000313" key="2">
    <source>
        <dbReference type="Proteomes" id="UP000321393"/>
    </source>
</evidence>
<dbReference type="Proteomes" id="UP000321393">
    <property type="component" value="Unassembled WGS sequence"/>
</dbReference>
<name>A0A5A7UQA1_CUCMM</name>
<dbReference type="OrthoDB" id="1417760at2759"/>
<dbReference type="STRING" id="1194695.A0A5A7UQA1"/>
<protein>
    <submittedName>
        <fullName evidence="1">Uncharacterized protein</fullName>
    </submittedName>
</protein>
<reference evidence="1 2" key="1">
    <citation type="submission" date="2019-08" db="EMBL/GenBank/DDBJ databases">
        <title>Draft genome sequences of two oriental melons (Cucumis melo L. var makuwa).</title>
        <authorList>
            <person name="Kwon S.-Y."/>
        </authorList>
    </citation>
    <scope>NUCLEOTIDE SEQUENCE [LARGE SCALE GENOMIC DNA]</scope>
    <source>
        <strain evidence="2">cv. SW 3</strain>
        <tissue evidence="1">Leaf</tissue>
    </source>
</reference>
<comment type="caution">
    <text evidence="1">The sequence shown here is derived from an EMBL/GenBank/DDBJ whole genome shotgun (WGS) entry which is preliminary data.</text>
</comment>
<dbReference type="AlphaFoldDB" id="A0A5A7UQA1"/>
<dbReference type="PANTHER" id="PTHR48237">
    <property type="entry name" value="GAMMA-TUBULIN COMPLEX COMPONENT"/>
    <property type="match status" value="1"/>
</dbReference>
<evidence type="ECO:0000313" key="1">
    <source>
        <dbReference type="EMBL" id="KAA0055731.1"/>
    </source>
</evidence>
<organism evidence="1 2">
    <name type="scientific">Cucumis melo var. makuwa</name>
    <name type="common">Oriental melon</name>
    <dbReference type="NCBI Taxonomy" id="1194695"/>
    <lineage>
        <taxon>Eukaryota</taxon>
        <taxon>Viridiplantae</taxon>
        <taxon>Streptophyta</taxon>
        <taxon>Embryophyta</taxon>
        <taxon>Tracheophyta</taxon>
        <taxon>Spermatophyta</taxon>
        <taxon>Magnoliopsida</taxon>
        <taxon>eudicotyledons</taxon>
        <taxon>Gunneridae</taxon>
        <taxon>Pentapetalae</taxon>
        <taxon>rosids</taxon>
        <taxon>fabids</taxon>
        <taxon>Cucurbitales</taxon>
        <taxon>Cucurbitaceae</taxon>
        <taxon>Benincaseae</taxon>
        <taxon>Cucumis</taxon>
    </lineage>
</organism>
<gene>
    <name evidence="1" type="ORF">E6C27_scaffold181G001160</name>
</gene>